<keyword evidence="5" id="KW-0448">Lipopolysaccharide biosynthesis</keyword>
<evidence type="ECO:0000256" key="5">
    <source>
        <dbReference type="ARBA" id="ARBA00022985"/>
    </source>
</evidence>
<sequence length="306" mass="34675">MKISFVVAVYHNEGAISKTHEKIQSVFSNELALHEYEIVFVDDGSKDGSLQEILSLREQDPRVKVVTFTRNFGQMAAMLAGFKEATGDAIINISADLQDPVELIPQMVEKWQGGSEIVICYRTDRSDSLFAKLFSRLAYGVLRISLPQIPPGGFDFVLMDRMVMDAFNAIDVRHRFFQGDLLWTGYRTSFIPYVRLKRTIGTSQYNFGKKLKNFLDAVLDASYLPIRFISLVGVITSALGVLYSVTIFFSWLRGETPFSGWAPIMIAILLVGGLIMVMLGVIGEYVWRINEEVRKRPNYVVRDKFL</sequence>
<organism evidence="10 11">
    <name type="scientific">Methylobacter tundripaludum</name>
    <dbReference type="NCBI Taxonomy" id="173365"/>
    <lineage>
        <taxon>Bacteria</taxon>
        <taxon>Pseudomonadati</taxon>
        <taxon>Pseudomonadota</taxon>
        <taxon>Gammaproteobacteria</taxon>
        <taxon>Methylococcales</taxon>
        <taxon>Methylococcaceae</taxon>
        <taxon>Methylobacter</taxon>
    </lineage>
</organism>
<dbReference type="GO" id="GO:0009103">
    <property type="term" value="P:lipopolysaccharide biosynthetic process"/>
    <property type="evidence" value="ECO:0007669"/>
    <property type="project" value="UniProtKB-KW"/>
</dbReference>
<dbReference type="Gene3D" id="3.90.550.10">
    <property type="entry name" value="Spore Coat Polysaccharide Biosynthesis Protein SpsA, Chain A"/>
    <property type="match status" value="1"/>
</dbReference>
<evidence type="ECO:0000256" key="2">
    <source>
        <dbReference type="ARBA" id="ARBA00022676"/>
    </source>
</evidence>
<feature type="domain" description="Glycosyltransferase 2-like" evidence="9">
    <location>
        <begin position="6"/>
        <end position="129"/>
    </location>
</feature>
<evidence type="ECO:0000256" key="3">
    <source>
        <dbReference type="ARBA" id="ARBA00022679"/>
    </source>
</evidence>
<name>A0A2S6H9U7_9GAMM</name>
<keyword evidence="1" id="KW-1003">Cell membrane</keyword>
<evidence type="ECO:0000256" key="8">
    <source>
        <dbReference type="SAM" id="Phobius"/>
    </source>
</evidence>
<dbReference type="GO" id="GO:0005886">
    <property type="term" value="C:plasma membrane"/>
    <property type="evidence" value="ECO:0007669"/>
    <property type="project" value="TreeGrafter"/>
</dbReference>
<dbReference type="RefSeq" id="WP_104430046.1">
    <property type="nucleotide sequence ID" value="NZ_PTIZ01000011.1"/>
</dbReference>
<proteinExistence type="predicted"/>
<keyword evidence="7 8" id="KW-0472">Membrane</keyword>
<feature type="transmembrane region" description="Helical" evidence="8">
    <location>
        <begin position="264"/>
        <end position="287"/>
    </location>
</feature>
<keyword evidence="2 10" id="KW-0328">Glycosyltransferase</keyword>
<evidence type="ECO:0000259" key="9">
    <source>
        <dbReference type="Pfam" id="PF00535"/>
    </source>
</evidence>
<dbReference type="EMBL" id="PTIZ01000011">
    <property type="protein sequence ID" value="PPK74173.1"/>
    <property type="molecule type" value="Genomic_DNA"/>
</dbReference>
<protein>
    <submittedName>
        <fullName evidence="10">Dolichol-phosphate mannosyltransferase</fullName>
    </submittedName>
</protein>
<evidence type="ECO:0000313" key="11">
    <source>
        <dbReference type="Proteomes" id="UP000240010"/>
    </source>
</evidence>
<dbReference type="Pfam" id="PF00535">
    <property type="entry name" value="Glycos_transf_2"/>
    <property type="match status" value="1"/>
</dbReference>
<reference evidence="10 11" key="1">
    <citation type="submission" date="2018-02" db="EMBL/GenBank/DDBJ databases">
        <title>Subsurface microbial communities from deep shales in Ohio and West Virginia, USA.</title>
        <authorList>
            <person name="Wrighton K."/>
        </authorList>
    </citation>
    <scope>NUCLEOTIDE SEQUENCE [LARGE SCALE GENOMIC DNA]</scope>
    <source>
        <strain evidence="10 11">OWC-DMM</strain>
    </source>
</reference>
<evidence type="ECO:0000256" key="4">
    <source>
        <dbReference type="ARBA" id="ARBA00022692"/>
    </source>
</evidence>
<dbReference type="Proteomes" id="UP000240010">
    <property type="component" value="Unassembled WGS sequence"/>
</dbReference>
<dbReference type="SUPFAM" id="SSF53448">
    <property type="entry name" value="Nucleotide-diphospho-sugar transferases"/>
    <property type="match status" value="1"/>
</dbReference>
<dbReference type="InterPro" id="IPR050256">
    <property type="entry name" value="Glycosyltransferase_2"/>
</dbReference>
<dbReference type="InterPro" id="IPR029044">
    <property type="entry name" value="Nucleotide-diphossugar_trans"/>
</dbReference>
<keyword evidence="4 8" id="KW-0812">Transmembrane</keyword>
<dbReference type="GO" id="GO:0016757">
    <property type="term" value="F:glycosyltransferase activity"/>
    <property type="evidence" value="ECO:0007669"/>
    <property type="project" value="UniProtKB-KW"/>
</dbReference>
<accession>A0A2S6H9U7</accession>
<evidence type="ECO:0000256" key="1">
    <source>
        <dbReference type="ARBA" id="ARBA00022475"/>
    </source>
</evidence>
<gene>
    <name evidence="10" type="ORF">B0F87_111104</name>
</gene>
<keyword evidence="6 8" id="KW-1133">Transmembrane helix</keyword>
<dbReference type="PANTHER" id="PTHR48090:SF3">
    <property type="entry name" value="UNDECAPRENYL-PHOSPHATE 4-DEOXY-4-FORMAMIDO-L-ARABINOSE TRANSFERASE"/>
    <property type="match status" value="1"/>
</dbReference>
<evidence type="ECO:0000313" key="10">
    <source>
        <dbReference type="EMBL" id="PPK74173.1"/>
    </source>
</evidence>
<dbReference type="InterPro" id="IPR001173">
    <property type="entry name" value="Glyco_trans_2-like"/>
</dbReference>
<evidence type="ECO:0000256" key="6">
    <source>
        <dbReference type="ARBA" id="ARBA00022989"/>
    </source>
</evidence>
<keyword evidence="3 10" id="KW-0808">Transferase</keyword>
<comment type="caution">
    <text evidence="10">The sequence shown here is derived from an EMBL/GenBank/DDBJ whole genome shotgun (WGS) entry which is preliminary data.</text>
</comment>
<feature type="transmembrane region" description="Helical" evidence="8">
    <location>
        <begin position="228"/>
        <end position="252"/>
    </location>
</feature>
<dbReference type="CDD" id="cd04187">
    <property type="entry name" value="DPM1_like_bac"/>
    <property type="match status" value="1"/>
</dbReference>
<dbReference type="AlphaFoldDB" id="A0A2S6H9U7"/>
<dbReference type="PANTHER" id="PTHR48090">
    <property type="entry name" value="UNDECAPRENYL-PHOSPHATE 4-DEOXY-4-FORMAMIDO-L-ARABINOSE TRANSFERASE-RELATED"/>
    <property type="match status" value="1"/>
</dbReference>
<evidence type="ECO:0000256" key="7">
    <source>
        <dbReference type="ARBA" id="ARBA00023136"/>
    </source>
</evidence>